<dbReference type="RefSeq" id="WP_301165209.1">
    <property type="nucleotide sequence ID" value="NZ_JAUHTR010000002.1"/>
</dbReference>
<dbReference type="CDD" id="cd06261">
    <property type="entry name" value="TM_PBP2"/>
    <property type="match status" value="1"/>
</dbReference>
<gene>
    <name evidence="9" type="ORF">QYB97_06730</name>
</gene>
<name>A0ABT8HTU2_9BACL</name>
<feature type="transmembrane region" description="Helical" evidence="7">
    <location>
        <begin position="202"/>
        <end position="224"/>
    </location>
</feature>
<evidence type="ECO:0000256" key="5">
    <source>
        <dbReference type="ARBA" id="ARBA00022989"/>
    </source>
</evidence>
<keyword evidence="2 7" id="KW-0813">Transport</keyword>
<evidence type="ECO:0000313" key="10">
    <source>
        <dbReference type="Proteomes" id="UP001172721"/>
    </source>
</evidence>
<keyword evidence="6 7" id="KW-0472">Membrane</keyword>
<dbReference type="Proteomes" id="UP001172721">
    <property type="component" value="Unassembled WGS sequence"/>
</dbReference>
<evidence type="ECO:0000256" key="4">
    <source>
        <dbReference type="ARBA" id="ARBA00022692"/>
    </source>
</evidence>
<accession>A0ABT8HTU2</accession>
<evidence type="ECO:0000256" key="6">
    <source>
        <dbReference type="ARBA" id="ARBA00023136"/>
    </source>
</evidence>
<feature type="transmembrane region" description="Helical" evidence="7">
    <location>
        <begin position="91"/>
        <end position="116"/>
    </location>
</feature>
<dbReference type="InterPro" id="IPR035906">
    <property type="entry name" value="MetI-like_sf"/>
</dbReference>
<proteinExistence type="inferred from homology"/>
<evidence type="ECO:0000256" key="2">
    <source>
        <dbReference type="ARBA" id="ARBA00022448"/>
    </source>
</evidence>
<dbReference type="PANTHER" id="PTHR43744:SF2">
    <property type="entry name" value="ARABINOOLIGOSACCHARIDES TRANSPORT SYSTEM PERMEASE PROTEIN ARAQ"/>
    <property type="match status" value="1"/>
</dbReference>
<keyword evidence="3" id="KW-1003">Cell membrane</keyword>
<dbReference type="SUPFAM" id="SSF161098">
    <property type="entry name" value="MetI-like"/>
    <property type="match status" value="1"/>
</dbReference>
<comment type="similarity">
    <text evidence="7">Belongs to the binding-protein-dependent transport system permease family.</text>
</comment>
<evidence type="ECO:0000256" key="3">
    <source>
        <dbReference type="ARBA" id="ARBA00022475"/>
    </source>
</evidence>
<organism evidence="9 10">
    <name type="scientific">Fictibacillus fluitans</name>
    <dbReference type="NCBI Taxonomy" id="3058422"/>
    <lineage>
        <taxon>Bacteria</taxon>
        <taxon>Bacillati</taxon>
        <taxon>Bacillota</taxon>
        <taxon>Bacilli</taxon>
        <taxon>Bacillales</taxon>
        <taxon>Fictibacillaceae</taxon>
        <taxon>Fictibacillus</taxon>
    </lineage>
</organism>
<evidence type="ECO:0000259" key="8">
    <source>
        <dbReference type="PROSITE" id="PS50928"/>
    </source>
</evidence>
<keyword evidence="10" id="KW-1185">Reference proteome</keyword>
<comment type="subcellular location">
    <subcellularLocation>
        <location evidence="1 7">Cell membrane</location>
        <topology evidence="1 7">Multi-pass membrane protein</topology>
    </subcellularLocation>
</comment>
<dbReference type="PROSITE" id="PS50928">
    <property type="entry name" value="ABC_TM1"/>
    <property type="match status" value="1"/>
</dbReference>
<feature type="domain" description="ABC transmembrane type-1" evidence="8">
    <location>
        <begin position="92"/>
        <end position="281"/>
    </location>
</feature>
<sequence length="295" mass="32860">MNVIEKVTLNNPHALPARVKSQKKKGFFRQSGVYLFLGLFAFISIFPFYWMIIGATNHSGKMFSSPPTLLPGKEFMVNLAHLNEAVRIGRVLFNSVFVSVLFVILALAISTAAAYVLAKFEFKGKKTIFTAFLLSMMIPGQATMIPLFKMMSDFHLLNTYFALIAPSLCFPFAIFLMRQNLMAFPTELMESARLDGASELRIFLSIVLPSMKPALAATAIFLFMSQWNNFMWPLVATTSSEMYTFPVAIASLMGVTSIDYGQVMMGVTIATIPMIIFFLALQRHFISGMLGSALK</sequence>
<dbReference type="EMBL" id="JAUHTR010000002">
    <property type="protein sequence ID" value="MDN4524161.1"/>
    <property type="molecule type" value="Genomic_DNA"/>
</dbReference>
<protein>
    <submittedName>
        <fullName evidence="9">Carbohydrate ABC transporter permease</fullName>
    </submittedName>
</protein>
<keyword evidence="4 7" id="KW-0812">Transmembrane</keyword>
<feature type="transmembrane region" description="Helical" evidence="7">
    <location>
        <begin position="33"/>
        <end position="53"/>
    </location>
</feature>
<evidence type="ECO:0000256" key="7">
    <source>
        <dbReference type="RuleBase" id="RU363032"/>
    </source>
</evidence>
<dbReference type="Gene3D" id="1.10.3720.10">
    <property type="entry name" value="MetI-like"/>
    <property type="match status" value="1"/>
</dbReference>
<dbReference type="InterPro" id="IPR000515">
    <property type="entry name" value="MetI-like"/>
</dbReference>
<feature type="transmembrane region" description="Helical" evidence="7">
    <location>
        <begin position="160"/>
        <end position="181"/>
    </location>
</feature>
<feature type="transmembrane region" description="Helical" evidence="7">
    <location>
        <begin position="260"/>
        <end position="281"/>
    </location>
</feature>
<dbReference type="Pfam" id="PF00528">
    <property type="entry name" value="BPD_transp_1"/>
    <property type="match status" value="1"/>
</dbReference>
<evidence type="ECO:0000313" key="9">
    <source>
        <dbReference type="EMBL" id="MDN4524161.1"/>
    </source>
</evidence>
<keyword evidence="5 7" id="KW-1133">Transmembrane helix</keyword>
<feature type="transmembrane region" description="Helical" evidence="7">
    <location>
        <begin position="128"/>
        <end position="148"/>
    </location>
</feature>
<reference evidence="9" key="1">
    <citation type="submission" date="2023-07" db="EMBL/GenBank/DDBJ databases">
        <title>Fictibacillus sp. isolated from freshwater pond.</title>
        <authorList>
            <person name="Kirdat K."/>
            <person name="Bhat A."/>
            <person name="Mourya A."/>
            <person name="Yadav A."/>
        </authorList>
    </citation>
    <scope>NUCLEOTIDE SEQUENCE</scope>
    <source>
        <strain evidence="9">NE201</strain>
    </source>
</reference>
<dbReference type="PANTHER" id="PTHR43744">
    <property type="entry name" value="ABC TRANSPORTER PERMEASE PROTEIN MG189-RELATED-RELATED"/>
    <property type="match status" value="1"/>
</dbReference>
<evidence type="ECO:0000256" key="1">
    <source>
        <dbReference type="ARBA" id="ARBA00004651"/>
    </source>
</evidence>
<comment type="caution">
    <text evidence="9">The sequence shown here is derived from an EMBL/GenBank/DDBJ whole genome shotgun (WGS) entry which is preliminary data.</text>
</comment>